<name>A0ABQ6BWI7_9NEIS</name>
<evidence type="ECO:0000313" key="2">
    <source>
        <dbReference type="Proteomes" id="UP001156836"/>
    </source>
</evidence>
<keyword evidence="2" id="KW-1185">Reference proteome</keyword>
<evidence type="ECO:0008006" key="3">
    <source>
        <dbReference type="Google" id="ProtNLM"/>
    </source>
</evidence>
<accession>A0ABQ6BWI7</accession>
<dbReference type="Proteomes" id="UP001156836">
    <property type="component" value="Unassembled WGS sequence"/>
</dbReference>
<evidence type="ECO:0000313" key="1">
    <source>
        <dbReference type="EMBL" id="GLS06059.1"/>
    </source>
</evidence>
<proteinExistence type="predicted"/>
<organism evidence="1 2">
    <name type="scientific">Chitiniphilus shinanonensis</name>
    <dbReference type="NCBI Taxonomy" id="553088"/>
    <lineage>
        <taxon>Bacteria</taxon>
        <taxon>Pseudomonadati</taxon>
        <taxon>Pseudomonadota</taxon>
        <taxon>Betaproteobacteria</taxon>
        <taxon>Neisseriales</taxon>
        <taxon>Chitinibacteraceae</taxon>
        <taxon>Chitiniphilus</taxon>
    </lineage>
</organism>
<reference evidence="2" key="1">
    <citation type="journal article" date="2019" name="Int. J. Syst. Evol. Microbiol.">
        <title>The Global Catalogue of Microorganisms (GCM) 10K type strain sequencing project: providing services to taxonomists for standard genome sequencing and annotation.</title>
        <authorList>
            <consortium name="The Broad Institute Genomics Platform"/>
            <consortium name="The Broad Institute Genome Sequencing Center for Infectious Disease"/>
            <person name="Wu L."/>
            <person name="Ma J."/>
        </authorList>
    </citation>
    <scope>NUCLEOTIDE SEQUENCE [LARGE SCALE GENOMIC DNA]</scope>
    <source>
        <strain evidence="2">NBRC 104970</strain>
    </source>
</reference>
<gene>
    <name evidence="1" type="ORF">GCM10007860_32250</name>
</gene>
<sequence length="104" mass="10780">MIATAPGLAGVLVVMVCRDRLPLIDPTPPALAAARGPRVARGGCGPAKGRRWVFSVFSVRSVRSVSTGVAGVCYNAGWNFRQRRSAGIGLAEVEALQSGKCAGQ</sequence>
<protein>
    <recommendedName>
        <fullName evidence="3">Secreted protein</fullName>
    </recommendedName>
</protein>
<dbReference type="EMBL" id="BSOZ01000087">
    <property type="protein sequence ID" value="GLS06059.1"/>
    <property type="molecule type" value="Genomic_DNA"/>
</dbReference>
<comment type="caution">
    <text evidence="1">The sequence shown here is derived from an EMBL/GenBank/DDBJ whole genome shotgun (WGS) entry which is preliminary data.</text>
</comment>